<dbReference type="PANTHER" id="PTHR44591:SF3">
    <property type="entry name" value="RESPONSE REGULATORY DOMAIN-CONTAINING PROTEIN"/>
    <property type="match status" value="1"/>
</dbReference>
<accession>A0A917C3N9</accession>
<dbReference type="Pfam" id="PF00990">
    <property type="entry name" value="GGDEF"/>
    <property type="match status" value="1"/>
</dbReference>
<protein>
    <recommendedName>
        <fullName evidence="7">Response regulator</fullName>
    </recommendedName>
</protein>
<keyword evidence="6" id="KW-1185">Reference proteome</keyword>
<evidence type="ECO:0000313" key="5">
    <source>
        <dbReference type="EMBL" id="GGF67369.1"/>
    </source>
</evidence>
<dbReference type="PROSITE" id="PS50110">
    <property type="entry name" value="RESPONSE_REGULATORY"/>
    <property type="match status" value="1"/>
</dbReference>
<keyword evidence="1 2" id="KW-0597">Phosphoprotein</keyword>
<dbReference type="RefSeq" id="WP_188664879.1">
    <property type="nucleotide sequence ID" value="NZ_BMHV01000015.1"/>
</dbReference>
<evidence type="ECO:0008006" key="7">
    <source>
        <dbReference type="Google" id="ProtNLM"/>
    </source>
</evidence>
<organism evidence="5 6">
    <name type="scientific">Terasakiella brassicae</name>
    <dbReference type="NCBI Taxonomy" id="1634917"/>
    <lineage>
        <taxon>Bacteria</taxon>
        <taxon>Pseudomonadati</taxon>
        <taxon>Pseudomonadota</taxon>
        <taxon>Alphaproteobacteria</taxon>
        <taxon>Rhodospirillales</taxon>
        <taxon>Terasakiellaceae</taxon>
        <taxon>Terasakiella</taxon>
    </lineage>
</organism>
<dbReference type="PANTHER" id="PTHR44591">
    <property type="entry name" value="STRESS RESPONSE REGULATOR PROTEIN 1"/>
    <property type="match status" value="1"/>
</dbReference>
<evidence type="ECO:0000259" key="4">
    <source>
        <dbReference type="PROSITE" id="PS50887"/>
    </source>
</evidence>
<proteinExistence type="predicted"/>
<evidence type="ECO:0000313" key="6">
    <source>
        <dbReference type="Proteomes" id="UP000632498"/>
    </source>
</evidence>
<evidence type="ECO:0000256" key="2">
    <source>
        <dbReference type="PROSITE-ProRule" id="PRU00169"/>
    </source>
</evidence>
<dbReference type="AlphaFoldDB" id="A0A917C3N9"/>
<sequence>MNAHITANILAVSTNDELQKRFCADLTKHHYQVRFCNPDSLQDNVSKERPDLIVVDVSHNEFDGFGLIEKLKGDAASKHIPTVALVPEKTPDLYQRAIEVHADDIFIQSFNIEEFFVHIKPLLRLSTMFVELENRVSLAKSLGINANEEIDESDDSAYQIMLIAPRDGDRAMIEAVLNGNCQINASDDFFVAEEELSKANYDAVICALNDENKEQAFVLSSRARNNPRLFNLPVLFINDDNITDRLDAYRRGVTRITNRPLNNASLHAKVKMLVRRQRLRWNIRKAMDSTRAPKSIEPTTQAYNQDFFKANLLHQIENAHKWHKYLTCVFFSIGNLSNIKTQFGDEAAQHLMQQIHQWIGGLSRVEDCVSLYQENEFAIALPDTPMNEAQIVMHRIAGILSYTDFALPDVFQPVSVWVECGIAQLTPNDDVKSMIERARNPIV</sequence>
<dbReference type="SMART" id="SM00448">
    <property type="entry name" value="REC"/>
    <property type="match status" value="1"/>
</dbReference>
<feature type="domain" description="GGDEF" evidence="4">
    <location>
        <begin position="324"/>
        <end position="443"/>
    </location>
</feature>
<dbReference type="Gene3D" id="3.30.70.270">
    <property type="match status" value="1"/>
</dbReference>
<dbReference type="Pfam" id="PF00072">
    <property type="entry name" value="Response_reg"/>
    <property type="match status" value="1"/>
</dbReference>
<dbReference type="InterPro" id="IPR001789">
    <property type="entry name" value="Sig_transdc_resp-reg_receiver"/>
</dbReference>
<dbReference type="SUPFAM" id="SSF55073">
    <property type="entry name" value="Nucleotide cyclase"/>
    <property type="match status" value="1"/>
</dbReference>
<dbReference type="InterPro" id="IPR050595">
    <property type="entry name" value="Bact_response_regulator"/>
</dbReference>
<dbReference type="InterPro" id="IPR043128">
    <property type="entry name" value="Rev_trsase/Diguanyl_cyclase"/>
</dbReference>
<feature type="modified residue" description="4-aspartylphosphate" evidence="2">
    <location>
        <position position="56"/>
    </location>
</feature>
<reference evidence="5" key="1">
    <citation type="journal article" date="2014" name="Int. J. Syst. Evol. Microbiol.">
        <title>Complete genome sequence of Corynebacterium casei LMG S-19264T (=DSM 44701T), isolated from a smear-ripened cheese.</title>
        <authorList>
            <consortium name="US DOE Joint Genome Institute (JGI-PGF)"/>
            <person name="Walter F."/>
            <person name="Albersmeier A."/>
            <person name="Kalinowski J."/>
            <person name="Ruckert C."/>
        </authorList>
    </citation>
    <scope>NUCLEOTIDE SEQUENCE</scope>
    <source>
        <strain evidence="5">CGMCC 1.15254</strain>
    </source>
</reference>
<evidence type="ECO:0000256" key="1">
    <source>
        <dbReference type="ARBA" id="ARBA00022553"/>
    </source>
</evidence>
<dbReference type="InterPro" id="IPR029787">
    <property type="entry name" value="Nucleotide_cyclase"/>
</dbReference>
<dbReference type="Gene3D" id="3.40.50.2300">
    <property type="match status" value="2"/>
</dbReference>
<dbReference type="GO" id="GO:0000160">
    <property type="term" value="P:phosphorelay signal transduction system"/>
    <property type="evidence" value="ECO:0007669"/>
    <property type="project" value="InterPro"/>
</dbReference>
<name>A0A917C3N9_9PROT</name>
<dbReference type="InterPro" id="IPR011006">
    <property type="entry name" value="CheY-like_superfamily"/>
</dbReference>
<comment type="caution">
    <text evidence="5">The sequence shown here is derived from an EMBL/GenBank/DDBJ whole genome shotgun (WGS) entry which is preliminary data.</text>
</comment>
<dbReference type="EMBL" id="BMHV01000015">
    <property type="protein sequence ID" value="GGF67369.1"/>
    <property type="molecule type" value="Genomic_DNA"/>
</dbReference>
<gene>
    <name evidence="5" type="ORF">GCM10011332_21830</name>
</gene>
<dbReference type="InterPro" id="IPR000160">
    <property type="entry name" value="GGDEF_dom"/>
</dbReference>
<dbReference type="SMART" id="SM00267">
    <property type="entry name" value="GGDEF"/>
    <property type="match status" value="1"/>
</dbReference>
<dbReference type="PROSITE" id="PS50887">
    <property type="entry name" value="GGDEF"/>
    <property type="match status" value="1"/>
</dbReference>
<dbReference type="NCBIfam" id="TIGR00254">
    <property type="entry name" value="GGDEF"/>
    <property type="match status" value="1"/>
</dbReference>
<dbReference type="Proteomes" id="UP000632498">
    <property type="component" value="Unassembled WGS sequence"/>
</dbReference>
<evidence type="ECO:0000259" key="3">
    <source>
        <dbReference type="PROSITE" id="PS50110"/>
    </source>
</evidence>
<feature type="domain" description="Response regulatory" evidence="3">
    <location>
        <begin position="8"/>
        <end position="123"/>
    </location>
</feature>
<reference evidence="5" key="2">
    <citation type="submission" date="2020-09" db="EMBL/GenBank/DDBJ databases">
        <authorList>
            <person name="Sun Q."/>
            <person name="Zhou Y."/>
        </authorList>
    </citation>
    <scope>NUCLEOTIDE SEQUENCE</scope>
    <source>
        <strain evidence="5">CGMCC 1.15254</strain>
    </source>
</reference>
<dbReference type="SUPFAM" id="SSF52172">
    <property type="entry name" value="CheY-like"/>
    <property type="match status" value="2"/>
</dbReference>